<dbReference type="EMBL" id="MQWA01000001">
    <property type="protein sequence ID" value="PQJ28618.1"/>
    <property type="molecule type" value="Genomic_DNA"/>
</dbReference>
<keyword evidence="2" id="KW-1185">Reference proteome</keyword>
<accession>A0A2S7U0T2</accession>
<dbReference type="InterPro" id="IPR023198">
    <property type="entry name" value="PGP-like_dom2"/>
</dbReference>
<dbReference type="SFLD" id="SFLDG01129">
    <property type="entry name" value="C1.5:_HAD__Beta-PGM__Phosphata"/>
    <property type="match status" value="1"/>
</dbReference>
<dbReference type="Gene3D" id="3.40.50.1000">
    <property type="entry name" value="HAD superfamily/HAD-like"/>
    <property type="match status" value="1"/>
</dbReference>
<organism evidence="1 2">
    <name type="scientific">Rubritalea profundi</name>
    <dbReference type="NCBI Taxonomy" id="1658618"/>
    <lineage>
        <taxon>Bacteria</taxon>
        <taxon>Pseudomonadati</taxon>
        <taxon>Verrucomicrobiota</taxon>
        <taxon>Verrucomicrobiia</taxon>
        <taxon>Verrucomicrobiales</taxon>
        <taxon>Rubritaleaceae</taxon>
        <taxon>Rubritalea</taxon>
    </lineage>
</organism>
<reference evidence="1 2" key="1">
    <citation type="submission" date="2016-12" db="EMBL/GenBank/DDBJ databases">
        <title>Study of bacterial adaptation to deep sea.</title>
        <authorList>
            <person name="Song J."/>
            <person name="Yoshizawa S."/>
            <person name="Kogure K."/>
        </authorList>
    </citation>
    <scope>NUCLEOTIDE SEQUENCE [LARGE SCALE GENOMIC DNA]</scope>
    <source>
        <strain evidence="1 2">SAORIC-165</strain>
    </source>
</reference>
<dbReference type="InterPro" id="IPR023214">
    <property type="entry name" value="HAD_sf"/>
</dbReference>
<evidence type="ECO:0000313" key="1">
    <source>
        <dbReference type="EMBL" id="PQJ28618.1"/>
    </source>
</evidence>
<dbReference type="NCBIfam" id="TIGR01509">
    <property type="entry name" value="HAD-SF-IA-v3"/>
    <property type="match status" value="1"/>
</dbReference>
<dbReference type="InterPro" id="IPR036412">
    <property type="entry name" value="HAD-like_sf"/>
</dbReference>
<dbReference type="PANTHER" id="PTHR43481">
    <property type="entry name" value="FRUCTOSE-1-PHOSPHATE PHOSPHATASE"/>
    <property type="match status" value="1"/>
</dbReference>
<gene>
    <name evidence="1" type="ORF">BSZ32_08950</name>
</gene>
<evidence type="ECO:0008006" key="3">
    <source>
        <dbReference type="Google" id="ProtNLM"/>
    </source>
</evidence>
<proteinExistence type="predicted"/>
<dbReference type="InterPro" id="IPR051806">
    <property type="entry name" value="HAD-like_SPP"/>
</dbReference>
<dbReference type="GO" id="GO:0050308">
    <property type="term" value="F:sugar-phosphatase activity"/>
    <property type="evidence" value="ECO:0007669"/>
    <property type="project" value="TreeGrafter"/>
</dbReference>
<dbReference type="RefSeq" id="WP_105043116.1">
    <property type="nucleotide sequence ID" value="NZ_MQWA01000001.1"/>
</dbReference>
<dbReference type="SFLD" id="SFLDG01135">
    <property type="entry name" value="C1.5.6:_HAD__Beta-PGM__Phospha"/>
    <property type="match status" value="1"/>
</dbReference>
<dbReference type="SFLD" id="SFLDS00003">
    <property type="entry name" value="Haloacid_Dehalogenase"/>
    <property type="match status" value="1"/>
</dbReference>
<dbReference type="PRINTS" id="PR00413">
    <property type="entry name" value="HADHALOGNASE"/>
</dbReference>
<dbReference type="Proteomes" id="UP000239907">
    <property type="component" value="Unassembled WGS sequence"/>
</dbReference>
<dbReference type="PANTHER" id="PTHR43481:SF4">
    <property type="entry name" value="GLYCEROL-1-PHOSPHATE PHOSPHOHYDROLASE 1-RELATED"/>
    <property type="match status" value="1"/>
</dbReference>
<name>A0A2S7U0T2_9BACT</name>
<dbReference type="OrthoDB" id="9797743at2"/>
<sequence>MEQLDSLNIPKSGYKAVIFDLDGTLVDSMSAHFQAWCEALAVNGAPKDVFPEDVFYSMGGRPTKDIVAVINGEFNLDLDPDAVSYSKRKSFLNQLDLVEVNEDVVSFAKSLRGKMPLGIASGGSRKVVEATLKAVGLCELFDEVVTSDEVACGKPAPDVFLNCAERLNVAAEDCLVLEDAAPGIMAAQLAGMQVVTVPAAMHIVK</sequence>
<dbReference type="Gene3D" id="1.10.150.240">
    <property type="entry name" value="Putative phosphatase, domain 2"/>
    <property type="match status" value="1"/>
</dbReference>
<comment type="caution">
    <text evidence="1">The sequence shown here is derived from an EMBL/GenBank/DDBJ whole genome shotgun (WGS) entry which is preliminary data.</text>
</comment>
<dbReference type="SUPFAM" id="SSF56784">
    <property type="entry name" value="HAD-like"/>
    <property type="match status" value="1"/>
</dbReference>
<dbReference type="AlphaFoldDB" id="A0A2S7U0T2"/>
<dbReference type="InterPro" id="IPR006439">
    <property type="entry name" value="HAD-SF_hydro_IA"/>
</dbReference>
<dbReference type="Pfam" id="PF00702">
    <property type="entry name" value="Hydrolase"/>
    <property type="match status" value="1"/>
</dbReference>
<dbReference type="CDD" id="cd07505">
    <property type="entry name" value="HAD_BPGM-like"/>
    <property type="match status" value="1"/>
</dbReference>
<protein>
    <recommendedName>
        <fullName evidence="3">Beta-phosphoglucomutase</fullName>
    </recommendedName>
</protein>
<evidence type="ECO:0000313" key="2">
    <source>
        <dbReference type="Proteomes" id="UP000239907"/>
    </source>
</evidence>
<dbReference type="NCBIfam" id="TIGR01549">
    <property type="entry name" value="HAD-SF-IA-v1"/>
    <property type="match status" value="1"/>
</dbReference>